<dbReference type="KEGG" id="fgi:OP10G_4255"/>
<reference evidence="2 3" key="1">
    <citation type="journal article" date="2014" name="PLoS ONE">
        <title>The first complete genome sequence of the class fimbriimonadia in the phylum armatimonadetes.</title>
        <authorList>
            <person name="Hu Z.Y."/>
            <person name="Wang Y.Z."/>
            <person name="Im W.T."/>
            <person name="Wang S.Y."/>
            <person name="Zhao G.P."/>
            <person name="Zheng H.J."/>
            <person name="Quan Z.X."/>
        </authorList>
    </citation>
    <scope>NUCLEOTIDE SEQUENCE [LARGE SCALE GENOMIC DNA]</scope>
    <source>
        <strain evidence="2">Gsoil 348</strain>
    </source>
</reference>
<gene>
    <name evidence="2" type="ORF">OP10G_4255</name>
</gene>
<evidence type="ECO:0000313" key="2">
    <source>
        <dbReference type="EMBL" id="AIE87623.1"/>
    </source>
</evidence>
<keyword evidence="1" id="KW-0472">Membrane</keyword>
<name>A0A068NVT7_FIMGI</name>
<organism evidence="2 3">
    <name type="scientific">Fimbriimonas ginsengisoli Gsoil 348</name>
    <dbReference type="NCBI Taxonomy" id="661478"/>
    <lineage>
        <taxon>Bacteria</taxon>
        <taxon>Bacillati</taxon>
        <taxon>Armatimonadota</taxon>
        <taxon>Fimbriimonadia</taxon>
        <taxon>Fimbriimonadales</taxon>
        <taxon>Fimbriimonadaceae</taxon>
        <taxon>Fimbriimonas</taxon>
    </lineage>
</organism>
<keyword evidence="3" id="KW-1185">Reference proteome</keyword>
<sequence>MNSTAGKVILAIIGFFVAIWAIKLVVGTVLALVYTVLPIALVAGALYVGYRIYNGKALGGGRRTLP</sequence>
<dbReference type="HOGENOM" id="CLU_2824789_0_0_0"/>
<dbReference type="AlphaFoldDB" id="A0A068NVT7"/>
<protein>
    <submittedName>
        <fullName evidence="2">Uncharacterized protein</fullName>
    </submittedName>
</protein>
<dbReference type="EMBL" id="CP007139">
    <property type="protein sequence ID" value="AIE87623.1"/>
    <property type="molecule type" value="Genomic_DNA"/>
</dbReference>
<accession>A0A068NVT7</accession>
<dbReference type="RefSeq" id="WP_025228486.1">
    <property type="nucleotide sequence ID" value="NZ_CP007139.1"/>
</dbReference>
<keyword evidence="1" id="KW-1133">Transmembrane helix</keyword>
<feature type="transmembrane region" description="Helical" evidence="1">
    <location>
        <begin position="32"/>
        <end position="53"/>
    </location>
</feature>
<dbReference type="Proteomes" id="UP000027982">
    <property type="component" value="Chromosome"/>
</dbReference>
<proteinExistence type="predicted"/>
<evidence type="ECO:0000313" key="3">
    <source>
        <dbReference type="Proteomes" id="UP000027982"/>
    </source>
</evidence>
<feature type="transmembrane region" description="Helical" evidence="1">
    <location>
        <begin position="7"/>
        <end position="26"/>
    </location>
</feature>
<keyword evidence="1" id="KW-0812">Transmembrane</keyword>
<evidence type="ECO:0000256" key="1">
    <source>
        <dbReference type="SAM" id="Phobius"/>
    </source>
</evidence>